<proteinExistence type="predicted"/>
<gene>
    <name evidence="1" type="ORF">MCBMB27_00234</name>
    <name evidence="2" type="ORF">SAMN05192567_108100</name>
</gene>
<dbReference type="EMBL" id="CP015367">
    <property type="protein sequence ID" value="APT29525.1"/>
    <property type="molecule type" value="Genomic_DNA"/>
</dbReference>
<organism evidence="2 4">
    <name type="scientific">Methylobacterium phyllosphaerae</name>
    <dbReference type="NCBI Taxonomy" id="418223"/>
    <lineage>
        <taxon>Bacteria</taxon>
        <taxon>Pseudomonadati</taxon>
        <taxon>Pseudomonadota</taxon>
        <taxon>Alphaproteobacteria</taxon>
        <taxon>Hyphomicrobiales</taxon>
        <taxon>Methylobacteriaceae</taxon>
        <taxon>Methylobacterium</taxon>
    </lineage>
</organism>
<reference evidence="1 3" key="1">
    <citation type="submission" date="2016-04" db="EMBL/GenBank/DDBJ databases">
        <title>Complete genome sequencing and analysis of CBMB27, Methylobacterium phyllosphaerae isolated from leaf tissues of rice (Oryza sativa L.).</title>
        <authorList>
            <person name="Lee Y."/>
            <person name="Hwangbo K."/>
            <person name="Chung H."/>
            <person name="Yoo J."/>
            <person name="Kim K.Y."/>
            <person name="Sa T.M."/>
            <person name="Um Y."/>
            <person name="Madhaiyan M."/>
        </authorList>
    </citation>
    <scope>NUCLEOTIDE SEQUENCE [LARGE SCALE GENOMIC DNA]</scope>
    <source>
        <strain evidence="1 3">CBMB27</strain>
    </source>
</reference>
<dbReference type="EMBL" id="FOPK01000008">
    <property type="protein sequence ID" value="SFG80322.1"/>
    <property type="molecule type" value="Genomic_DNA"/>
</dbReference>
<evidence type="ECO:0000313" key="4">
    <source>
        <dbReference type="Proteomes" id="UP000199140"/>
    </source>
</evidence>
<name>A0AAE8HR28_9HYPH</name>
<dbReference type="Proteomes" id="UP000185487">
    <property type="component" value="Chromosome"/>
</dbReference>
<evidence type="ECO:0000313" key="3">
    <source>
        <dbReference type="Proteomes" id="UP000185487"/>
    </source>
</evidence>
<dbReference type="Proteomes" id="UP000199140">
    <property type="component" value="Unassembled WGS sequence"/>
</dbReference>
<accession>A0AAE8HR28</accession>
<protein>
    <submittedName>
        <fullName evidence="2">Uncharacterized protein</fullName>
    </submittedName>
</protein>
<sequence>MPQNAKTPAWRADVFGFRGVKEPSVRVQRLVLTFALRAA</sequence>
<evidence type="ECO:0000313" key="1">
    <source>
        <dbReference type="EMBL" id="APT29525.1"/>
    </source>
</evidence>
<dbReference type="KEGG" id="mphy:MCBMB27_00234"/>
<reference evidence="2 4" key="2">
    <citation type="submission" date="2016-10" db="EMBL/GenBank/DDBJ databases">
        <authorList>
            <person name="Varghese N."/>
            <person name="Submissions S."/>
        </authorList>
    </citation>
    <scope>NUCLEOTIDE SEQUENCE [LARGE SCALE GENOMIC DNA]</scope>
    <source>
        <strain evidence="2 4">CBMB27</strain>
    </source>
</reference>
<keyword evidence="3" id="KW-1185">Reference proteome</keyword>
<dbReference type="AlphaFoldDB" id="A0AAE8HR28"/>
<evidence type="ECO:0000313" key="2">
    <source>
        <dbReference type="EMBL" id="SFG80322.1"/>
    </source>
</evidence>